<evidence type="ECO:0000313" key="3">
    <source>
        <dbReference type="EMBL" id="CAF1667185.1"/>
    </source>
</evidence>
<evidence type="ECO:0000256" key="1">
    <source>
        <dbReference type="SAM" id="MobiDB-lite"/>
    </source>
</evidence>
<feature type="region of interest" description="Disordered" evidence="1">
    <location>
        <begin position="108"/>
        <end position="135"/>
    </location>
</feature>
<dbReference type="Proteomes" id="UP000663870">
    <property type="component" value="Unassembled WGS sequence"/>
</dbReference>
<proteinExistence type="predicted"/>
<reference evidence="2" key="1">
    <citation type="submission" date="2021-02" db="EMBL/GenBank/DDBJ databases">
        <authorList>
            <person name="Nowell W R."/>
        </authorList>
    </citation>
    <scope>NUCLEOTIDE SEQUENCE</scope>
</reference>
<sequence>KKRIRMLNHMKLFRKQITELQQVVNQFSVKKKIKKYMEILKPIEDLIFSLACQIADTPITTKEFNDVYNEIVCLFDHHLPQIKDVVFAQQSYDLVERFKIIEVAFEEHKEKKEEEEKQQQKKKKKLNGNNYSSSK</sequence>
<dbReference type="EMBL" id="CAJNOH010012417">
    <property type="protein sequence ID" value="CAF1535323.1"/>
    <property type="molecule type" value="Genomic_DNA"/>
</dbReference>
<protein>
    <submittedName>
        <fullName evidence="2">Uncharacterized protein</fullName>
    </submittedName>
</protein>
<feature type="compositionally biased region" description="Basic and acidic residues" evidence="1">
    <location>
        <begin position="108"/>
        <end position="119"/>
    </location>
</feature>
<evidence type="ECO:0000313" key="4">
    <source>
        <dbReference type="Proteomes" id="UP000663854"/>
    </source>
</evidence>
<feature type="non-terminal residue" evidence="2">
    <location>
        <position position="1"/>
    </location>
</feature>
<keyword evidence="5" id="KW-1185">Reference proteome</keyword>
<dbReference type="AlphaFoldDB" id="A0A815VNV1"/>
<organism evidence="2 4">
    <name type="scientific">Rotaria sordida</name>
    <dbReference type="NCBI Taxonomy" id="392033"/>
    <lineage>
        <taxon>Eukaryota</taxon>
        <taxon>Metazoa</taxon>
        <taxon>Spiralia</taxon>
        <taxon>Gnathifera</taxon>
        <taxon>Rotifera</taxon>
        <taxon>Eurotatoria</taxon>
        <taxon>Bdelloidea</taxon>
        <taxon>Philodinida</taxon>
        <taxon>Philodinidae</taxon>
        <taxon>Rotaria</taxon>
    </lineage>
</organism>
<dbReference type="Proteomes" id="UP000663854">
    <property type="component" value="Unassembled WGS sequence"/>
</dbReference>
<name>A0A815VNV1_9BILA</name>
<accession>A0A815VNV1</accession>
<comment type="caution">
    <text evidence="2">The sequence shown here is derived from an EMBL/GenBank/DDBJ whole genome shotgun (WGS) entry which is preliminary data.</text>
</comment>
<evidence type="ECO:0000313" key="2">
    <source>
        <dbReference type="EMBL" id="CAF1535323.1"/>
    </source>
</evidence>
<evidence type="ECO:0000313" key="5">
    <source>
        <dbReference type="Proteomes" id="UP000663870"/>
    </source>
</evidence>
<dbReference type="EMBL" id="CAJNOL010014291">
    <property type="protein sequence ID" value="CAF1667185.1"/>
    <property type="molecule type" value="Genomic_DNA"/>
</dbReference>
<gene>
    <name evidence="3" type="ORF">JXQ802_LOCUS57005</name>
    <name evidence="2" type="ORF">PYM288_LOCUS40422</name>
</gene>